<dbReference type="EMBL" id="FMJY01000009">
    <property type="protein sequence ID" value="SCO90199.1"/>
    <property type="molecule type" value="Genomic_DNA"/>
</dbReference>
<accession>A0A2H3U857</accession>
<evidence type="ECO:0000313" key="2">
    <source>
        <dbReference type="Proteomes" id="UP000219369"/>
    </source>
</evidence>
<reference evidence="2" key="1">
    <citation type="submission" date="2016-09" db="EMBL/GenBank/DDBJ databases">
        <authorList>
            <person name="Guldener U."/>
        </authorList>
    </citation>
    <scope>NUCLEOTIDE SEQUENCE [LARGE SCALE GENOMIC DNA]</scope>
    <source>
        <strain evidence="2">V64-1</strain>
    </source>
</reference>
<dbReference type="OrthoDB" id="73875at2759"/>
<evidence type="ECO:0000313" key="1">
    <source>
        <dbReference type="EMBL" id="SCO90199.1"/>
    </source>
</evidence>
<name>A0A2H3U857_FUSOX</name>
<proteinExistence type="predicted"/>
<sequence length="258" mass="29394">MSPGDESFLERCVPGTLRSNIRRSNMTKLEVVKLIDLSGDDFKLDVLVPANPSVRELPSDHDGLENTAETIDFQTEHPFDKGLLKLFFKWATAGVNFVVTEKLLNVVKGAIMQHKDPMAYIDRLEKMRDDPNACLAILRAAIASFDYMNTKTGPNVHGKMTNILADMWSQLVTAQTMWKLAHPDVKADIAVFFRDWLIDWYEMAVVRAKGFLLASIAEMRNIWEHTDDPRADLVLETLSAVEEKIPFLHILTNWDYRS</sequence>
<dbReference type="Proteomes" id="UP000219369">
    <property type="component" value="Unassembled WGS sequence"/>
</dbReference>
<dbReference type="VEuPathDB" id="FungiDB:FOZG_16699"/>
<organism evidence="1 2">
    <name type="scientific">Fusarium oxysporum</name>
    <name type="common">Fusarium vascular wilt</name>
    <dbReference type="NCBI Taxonomy" id="5507"/>
    <lineage>
        <taxon>Eukaryota</taxon>
        <taxon>Fungi</taxon>
        <taxon>Dikarya</taxon>
        <taxon>Ascomycota</taxon>
        <taxon>Pezizomycotina</taxon>
        <taxon>Sordariomycetes</taxon>
        <taxon>Hypocreomycetidae</taxon>
        <taxon>Hypocreales</taxon>
        <taxon>Nectriaceae</taxon>
        <taxon>Fusarium</taxon>
        <taxon>Fusarium oxysporum species complex</taxon>
    </lineage>
</organism>
<dbReference type="VEuPathDB" id="FungiDB:FOMG_13318"/>
<dbReference type="AlphaFoldDB" id="A0A2H3U857"/>
<gene>
    <name evidence="1" type="ORF">FRV6_14327</name>
</gene>
<protein>
    <submittedName>
        <fullName evidence="1">Uncharacterized protein</fullName>
    </submittedName>
</protein>